<feature type="transmembrane region" description="Helical" evidence="4">
    <location>
        <begin position="595"/>
        <end position="619"/>
    </location>
</feature>
<accession>A0A8J4B3D1</accession>
<feature type="compositionally biased region" description="Low complexity" evidence="3">
    <location>
        <begin position="320"/>
        <end position="340"/>
    </location>
</feature>
<keyword evidence="4" id="KW-0472">Membrane</keyword>
<dbReference type="PANTHER" id="PTHR48043:SF145">
    <property type="entry name" value="FI06409P-RELATED"/>
    <property type="match status" value="1"/>
</dbReference>
<dbReference type="PANTHER" id="PTHR48043">
    <property type="entry name" value="EG:EG0003.4 PROTEIN-RELATED"/>
    <property type="match status" value="1"/>
</dbReference>
<evidence type="ECO:0000256" key="3">
    <source>
        <dbReference type="SAM" id="MobiDB-lite"/>
    </source>
</evidence>
<keyword evidence="4" id="KW-0812">Transmembrane</keyword>
<evidence type="ECO:0000256" key="1">
    <source>
        <dbReference type="ARBA" id="ARBA00022676"/>
    </source>
</evidence>
<keyword evidence="2" id="KW-0808">Transferase</keyword>
<dbReference type="InterPro" id="IPR002213">
    <property type="entry name" value="UDP_glucos_trans"/>
</dbReference>
<feature type="region of interest" description="Disordered" evidence="3">
    <location>
        <begin position="310"/>
        <end position="341"/>
    </location>
</feature>
<keyword evidence="7" id="KW-1185">Reference proteome</keyword>
<evidence type="ECO:0000256" key="5">
    <source>
        <dbReference type="SAM" id="SignalP"/>
    </source>
</evidence>
<gene>
    <name evidence="6" type="ORF">Vafri_8848</name>
</gene>
<dbReference type="Pfam" id="PF00201">
    <property type="entry name" value="UDPGT"/>
    <property type="match status" value="2"/>
</dbReference>
<comment type="caution">
    <text evidence="6">The sequence shown here is derived from an EMBL/GenBank/DDBJ whole genome shotgun (WGS) entry which is preliminary data.</text>
</comment>
<evidence type="ECO:0000256" key="2">
    <source>
        <dbReference type="ARBA" id="ARBA00022679"/>
    </source>
</evidence>
<dbReference type="GO" id="GO:0008194">
    <property type="term" value="F:UDP-glycosyltransferase activity"/>
    <property type="evidence" value="ECO:0007669"/>
    <property type="project" value="InterPro"/>
</dbReference>
<dbReference type="Gene3D" id="3.40.50.2000">
    <property type="entry name" value="Glycogen Phosphorylase B"/>
    <property type="match status" value="1"/>
</dbReference>
<name>A0A8J4B3D1_9CHLO</name>
<evidence type="ECO:0000313" key="7">
    <source>
        <dbReference type="Proteomes" id="UP000747399"/>
    </source>
</evidence>
<dbReference type="InterPro" id="IPR050271">
    <property type="entry name" value="UDP-glycosyltransferase"/>
</dbReference>
<evidence type="ECO:0000256" key="4">
    <source>
        <dbReference type="SAM" id="Phobius"/>
    </source>
</evidence>
<dbReference type="AlphaFoldDB" id="A0A8J4B3D1"/>
<sequence length="639" mass="67920">MVSIGIHVLWELLLLSLLVHVVNAGDLRPSLLVFTSVHREQALDLWALTEHLVAVRGYEAVVLAPEPFAKDFRQPAISEPDELGREDSRVGFLALATYPSIAFEEYQVDSRGATHELTGILGFYLANCASLLTNRTLMGSLSKRDYTAILGVATDPCSTFLADKLKIQRRAAYDDGAATSLLWGILLGQGLSTSHVAVYGTRLGGGGGMSLFQQIRNVLQYYRLQLWYRRVYEPRLAAFRQRHRLWALPAPLVPGSEGGEGEQTRGRGGVASGKPACHLRGQVVITGGDWGLLEPQPLPPSVKLVGPIRAQPAPTPTMPAPAAGAGAAGTPPTAAVETTGSGTASLPLLQPPELAAHVSGAGTGIVIICFPPDYRLPLRALLAIAEAVIDLKQRIVWQAAEADIARVRQLYLPLRHARHVLMVPRVPLQELIMHPQVVSLITAGSVQAIYTAVYAGKPVIAVPLNAAQEDLVARLAGLGAGQRLSRQELEGGAASYRVSVAIERMSNVYSFTQSMQLLSRQLRATLGSRSPLERAAEWVDYTTSLDEFGRQYLVPRSILAGSNAGSDGGDSGGGGVPALGGGGGCMSPFEAANAAAYSVLTAAGLGAVVLLVLVVHVCTRVPPPPVRKRSHAVLKAKDD</sequence>
<proteinExistence type="predicted"/>
<feature type="chain" id="PRO_5035320597" description="Glucuronosyltransferase" evidence="5">
    <location>
        <begin position="25"/>
        <end position="639"/>
    </location>
</feature>
<keyword evidence="5" id="KW-0732">Signal</keyword>
<reference evidence="6" key="1">
    <citation type="journal article" date="2021" name="Proc. Natl. Acad. Sci. U.S.A.">
        <title>Three genomes in the algal genus Volvox reveal the fate of a haploid sex-determining region after a transition to homothallism.</title>
        <authorList>
            <person name="Yamamoto K."/>
            <person name="Hamaji T."/>
            <person name="Kawai-Toyooka H."/>
            <person name="Matsuzaki R."/>
            <person name="Takahashi F."/>
            <person name="Nishimura Y."/>
            <person name="Kawachi M."/>
            <person name="Noguchi H."/>
            <person name="Minakuchi Y."/>
            <person name="Umen J.G."/>
            <person name="Toyoda A."/>
            <person name="Nozaki H."/>
        </authorList>
    </citation>
    <scope>NUCLEOTIDE SEQUENCE</scope>
    <source>
        <strain evidence="6">NIES-3780</strain>
    </source>
</reference>
<keyword evidence="4" id="KW-1133">Transmembrane helix</keyword>
<feature type="signal peptide" evidence="5">
    <location>
        <begin position="1"/>
        <end position="24"/>
    </location>
</feature>
<dbReference type="Proteomes" id="UP000747399">
    <property type="component" value="Unassembled WGS sequence"/>
</dbReference>
<dbReference type="SUPFAM" id="SSF53756">
    <property type="entry name" value="UDP-Glycosyltransferase/glycogen phosphorylase"/>
    <property type="match status" value="1"/>
</dbReference>
<organism evidence="6 7">
    <name type="scientific">Volvox africanus</name>
    <dbReference type="NCBI Taxonomy" id="51714"/>
    <lineage>
        <taxon>Eukaryota</taxon>
        <taxon>Viridiplantae</taxon>
        <taxon>Chlorophyta</taxon>
        <taxon>core chlorophytes</taxon>
        <taxon>Chlorophyceae</taxon>
        <taxon>CS clade</taxon>
        <taxon>Chlamydomonadales</taxon>
        <taxon>Volvocaceae</taxon>
        <taxon>Volvox</taxon>
    </lineage>
</organism>
<evidence type="ECO:0000313" key="6">
    <source>
        <dbReference type="EMBL" id="GIL53169.1"/>
    </source>
</evidence>
<protein>
    <recommendedName>
        <fullName evidence="8">Glucuronosyltransferase</fullName>
    </recommendedName>
</protein>
<evidence type="ECO:0008006" key="8">
    <source>
        <dbReference type="Google" id="ProtNLM"/>
    </source>
</evidence>
<dbReference type="EMBL" id="BNCO01000014">
    <property type="protein sequence ID" value="GIL53169.1"/>
    <property type="molecule type" value="Genomic_DNA"/>
</dbReference>
<keyword evidence="1" id="KW-0328">Glycosyltransferase</keyword>